<evidence type="ECO:0000313" key="6">
    <source>
        <dbReference type="Proteomes" id="UP000801492"/>
    </source>
</evidence>
<organism evidence="5 6">
    <name type="scientific">Ignelater luminosus</name>
    <name type="common">Cucubano</name>
    <name type="synonym">Pyrophorus luminosus</name>
    <dbReference type="NCBI Taxonomy" id="2038154"/>
    <lineage>
        <taxon>Eukaryota</taxon>
        <taxon>Metazoa</taxon>
        <taxon>Ecdysozoa</taxon>
        <taxon>Arthropoda</taxon>
        <taxon>Hexapoda</taxon>
        <taxon>Insecta</taxon>
        <taxon>Pterygota</taxon>
        <taxon>Neoptera</taxon>
        <taxon>Endopterygota</taxon>
        <taxon>Coleoptera</taxon>
        <taxon>Polyphaga</taxon>
        <taxon>Elateriformia</taxon>
        <taxon>Elateroidea</taxon>
        <taxon>Elateridae</taxon>
        <taxon>Agrypninae</taxon>
        <taxon>Pyrophorini</taxon>
        <taxon>Ignelater</taxon>
    </lineage>
</organism>
<dbReference type="GO" id="GO:0005886">
    <property type="term" value="C:plasma membrane"/>
    <property type="evidence" value="ECO:0007669"/>
    <property type="project" value="UniProtKB-SubCell"/>
</dbReference>
<keyword evidence="3" id="KW-1133">Transmembrane helix</keyword>
<protein>
    <recommendedName>
        <fullName evidence="4">Peptidase M13 N-terminal domain-containing protein</fullName>
    </recommendedName>
</protein>
<dbReference type="PROSITE" id="PS51885">
    <property type="entry name" value="NEPRILYSIN"/>
    <property type="match status" value="1"/>
</dbReference>
<evidence type="ECO:0000256" key="1">
    <source>
        <dbReference type="ARBA" id="ARBA00004401"/>
    </source>
</evidence>
<evidence type="ECO:0000313" key="5">
    <source>
        <dbReference type="EMBL" id="KAF2905460.1"/>
    </source>
</evidence>
<accession>A0A8K0GI51</accession>
<dbReference type="OrthoDB" id="6475849at2759"/>
<comment type="subcellular location">
    <subcellularLocation>
        <location evidence="1">Cell membrane</location>
        <topology evidence="1">Single-pass type II membrane protein</topology>
    </subcellularLocation>
</comment>
<dbReference type="EMBL" id="VTPC01000531">
    <property type="protein sequence ID" value="KAF2905460.1"/>
    <property type="molecule type" value="Genomic_DNA"/>
</dbReference>
<dbReference type="Pfam" id="PF05649">
    <property type="entry name" value="Peptidase_M13_N"/>
    <property type="match status" value="1"/>
</dbReference>
<keyword evidence="3" id="KW-0472">Membrane</keyword>
<dbReference type="GO" id="GO:0016485">
    <property type="term" value="P:protein processing"/>
    <property type="evidence" value="ECO:0007669"/>
    <property type="project" value="TreeGrafter"/>
</dbReference>
<dbReference type="InterPro" id="IPR024079">
    <property type="entry name" value="MetalloPept_cat_dom_sf"/>
</dbReference>
<proteinExistence type="inferred from homology"/>
<dbReference type="InterPro" id="IPR008753">
    <property type="entry name" value="Peptidase_M13_N"/>
</dbReference>
<dbReference type="AlphaFoldDB" id="A0A8K0GI51"/>
<evidence type="ECO:0000256" key="3">
    <source>
        <dbReference type="SAM" id="Phobius"/>
    </source>
</evidence>
<comment type="similarity">
    <text evidence="2">Belongs to the peptidase M13 family.</text>
</comment>
<evidence type="ECO:0000256" key="2">
    <source>
        <dbReference type="ARBA" id="ARBA00007357"/>
    </source>
</evidence>
<dbReference type="Gene3D" id="3.40.390.10">
    <property type="entry name" value="Collagenase (Catalytic Domain)"/>
    <property type="match status" value="1"/>
</dbReference>
<dbReference type="InterPro" id="IPR042089">
    <property type="entry name" value="Peptidase_M13_dom_2"/>
</dbReference>
<reference evidence="5" key="1">
    <citation type="submission" date="2019-08" db="EMBL/GenBank/DDBJ databases">
        <title>The genome of the North American firefly Photinus pyralis.</title>
        <authorList>
            <consortium name="Photinus pyralis genome working group"/>
            <person name="Fallon T.R."/>
            <person name="Sander Lower S.E."/>
            <person name="Weng J.-K."/>
        </authorList>
    </citation>
    <scope>NUCLEOTIDE SEQUENCE</scope>
    <source>
        <strain evidence="5">TRF0915ILg1</strain>
        <tissue evidence="5">Whole body</tissue>
    </source>
</reference>
<dbReference type="GO" id="GO:0004222">
    <property type="term" value="F:metalloendopeptidase activity"/>
    <property type="evidence" value="ECO:0007669"/>
    <property type="project" value="InterPro"/>
</dbReference>
<name>A0A8K0GI51_IGNLU</name>
<dbReference type="Proteomes" id="UP000801492">
    <property type="component" value="Unassembled WGS sequence"/>
</dbReference>
<dbReference type="InterPro" id="IPR000718">
    <property type="entry name" value="Peptidase_M13"/>
</dbReference>
<sequence length="694" mass="81477">MPLFNNEDLSNKKCWTHCSKLKIALTIIILTFLLLMVIILLVVFIKSGAGFCNTEFCIRQTNKLKRGMNLDIDPCDNFYQFVCGNVLKDSSRKNFYVEANETVNRNYLKLYKEEIKDSEHKMVKTAKELFQKCLNTEDIEKDGLASIKDTIESVGGWPVLNHDNSKFDWVQATYKLRELGYPFSVFINVDVTRKLENKEKYYLEITIPDKLIDEDEIIRKNSKNEAVGIMVKIANLFGAIDQNLAEREMREVYDFWQRISYFGPKSPEKYTIEQFQKEYDQLYNKAPFNWLEFLNKLLGPQIAVSTKDYVSIPDPHLVSIWINYFSTTSGRTVGNYMIWKVIQMQLPYLPKRIQNIMKYSTNSTREEFCLEETDKRFILSPIEVINTRNLLPAEERQEMQKIFSDIKSEFLSLFRKSNWMNGKDKEITMENVKKLILIYGLPGDYLNDKILDDMDVDLVERIGDNFLDYLAQANRNFQTIRFRQITVPASNNTMSRIYLESKSSSPLYYDKAENIFIVQTEFSYYVQSDTPRYFKFSLIGAFFRTYFAKSLFQYDHDFGLTQQTKNSTDRLMKCIKNQTQKYNLPDHYQLEIQSALYASAAEKPSYMAYEKWVQNNEEEKLPGTSYTSRQLFWIAGTYCHVPTLLIDYYPLYNDVHFYSNVSLVSKFNNPYFARDFNCPVGSKTNPAVKCPLYL</sequence>
<feature type="domain" description="Peptidase M13 N-terminal" evidence="4">
    <location>
        <begin position="74"/>
        <end position="441"/>
    </location>
</feature>
<dbReference type="SUPFAM" id="SSF55486">
    <property type="entry name" value="Metalloproteases ('zincins'), catalytic domain"/>
    <property type="match status" value="1"/>
</dbReference>
<gene>
    <name evidence="5" type="ORF">ILUMI_00716</name>
</gene>
<keyword evidence="3" id="KW-0812">Transmembrane</keyword>
<dbReference type="PANTHER" id="PTHR11733">
    <property type="entry name" value="ZINC METALLOPROTEASE FAMILY M13 NEPRILYSIN-RELATED"/>
    <property type="match status" value="1"/>
</dbReference>
<dbReference type="Gene3D" id="1.10.1380.10">
    <property type="entry name" value="Neutral endopeptidase , domain2"/>
    <property type="match status" value="1"/>
</dbReference>
<feature type="transmembrane region" description="Helical" evidence="3">
    <location>
        <begin position="21"/>
        <end position="45"/>
    </location>
</feature>
<dbReference type="PANTHER" id="PTHR11733:SF167">
    <property type="entry name" value="FI17812P1-RELATED"/>
    <property type="match status" value="1"/>
</dbReference>
<evidence type="ECO:0000259" key="4">
    <source>
        <dbReference type="Pfam" id="PF05649"/>
    </source>
</evidence>
<keyword evidence="6" id="KW-1185">Reference proteome</keyword>
<comment type="caution">
    <text evidence="5">The sequence shown here is derived from an EMBL/GenBank/DDBJ whole genome shotgun (WGS) entry which is preliminary data.</text>
</comment>